<evidence type="ECO:0000313" key="2">
    <source>
        <dbReference type="EMBL" id="KAF4946341.1"/>
    </source>
</evidence>
<dbReference type="Gene3D" id="3.40.50.10190">
    <property type="entry name" value="BRCT domain"/>
    <property type="match status" value="1"/>
</dbReference>
<feature type="compositionally biased region" description="Basic and acidic residues" evidence="1">
    <location>
        <begin position="169"/>
        <end position="195"/>
    </location>
</feature>
<sequence length="195" mass="23044">MAEADTVNLAEIDSHSTPEQWKGAVFKVLGRHWKKQEYIKDILLKLGLVEKDKNNQEVRLCIIDESGYEKAKDPVKELRESGGHILKDTWVKKIDVVRKWVDPSPGDYWERSSKNDPDDNDDEARKKKEEEEEEAKKREEEEARKRKEKEEKKKAKEEKKAKKRAEKKARKEAEEEEARKKAEEEEARKKAEEEE</sequence>
<feature type="non-terminal residue" evidence="2">
    <location>
        <position position="1"/>
    </location>
</feature>
<feature type="compositionally biased region" description="Basic and acidic residues" evidence="1">
    <location>
        <begin position="108"/>
        <end position="160"/>
    </location>
</feature>
<dbReference type="OrthoDB" id="5111822at2759"/>
<feature type="region of interest" description="Disordered" evidence="1">
    <location>
        <begin position="102"/>
        <end position="195"/>
    </location>
</feature>
<name>A0A8H4SUZ8_9HYPO</name>
<organism evidence="2 3">
    <name type="scientific">Fusarium gaditjirri</name>
    <dbReference type="NCBI Taxonomy" id="282569"/>
    <lineage>
        <taxon>Eukaryota</taxon>
        <taxon>Fungi</taxon>
        <taxon>Dikarya</taxon>
        <taxon>Ascomycota</taxon>
        <taxon>Pezizomycotina</taxon>
        <taxon>Sordariomycetes</taxon>
        <taxon>Hypocreomycetidae</taxon>
        <taxon>Hypocreales</taxon>
        <taxon>Nectriaceae</taxon>
        <taxon>Fusarium</taxon>
        <taxon>Fusarium nisikadoi species complex</taxon>
    </lineage>
</organism>
<keyword evidence="3" id="KW-1185">Reference proteome</keyword>
<comment type="caution">
    <text evidence="2">The sequence shown here is derived from an EMBL/GenBank/DDBJ whole genome shotgun (WGS) entry which is preliminary data.</text>
</comment>
<gene>
    <name evidence="2" type="ORF">FGADI_11259</name>
</gene>
<dbReference type="AlphaFoldDB" id="A0A8H4SUZ8"/>
<dbReference type="Proteomes" id="UP000604273">
    <property type="component" value="Unassembled WGS sequence"/>
</dbReference>
<dbReference type="InterPro" id="IPR036420">
    <property type="entry name" value="BRCT_dom_sf"/>
</dbReference>
<protein>
    <submittedName>
        <fullName evidence="2">Uncharacterized protein</fullName>
    </submittedName>
</protein>
<dbReference type="EMBL" id="JABFAI010000323">
    <property type="protein sequence ID" value="KAF4946341.1"/>
    <property type="molecule type" value="Genomic_DNA"/>
</dbReference>
<accession>A0A8H4SUZ8</accession>
<reference evidence="2" key="2">
    <citation type="submission" date="2020-05" db="EMBL/GenBank/DDBJ databases">
        <authorList>
            <person name="Kim H.-S."/>
            <person name="Proctor R.H."/>
            <person name="Brown D.W."/>
        </authorList>
    </citation>
    <scope>NUCLEOTIDE SEQUENCE</scope>
    <source>
        <strain evidence="2">NRRL 45417</strain>
    </source>
</reference>
<proteinExistence type="predicted"/>
<reference evidence="2" key="1">
    <citation type="journal article" date="2020" name="BMC Genomics">
        <title>Correction to: Identification and distribution of gene clusters required for synthesis of sphingolipid metabolism inhibitors in diverse species of the filamentous fungus Fusarium.</title>
        <authorList>
            <person name="Kim H.S."/>
            <person name="Lohmar J.M."/>
            <person name="Busman M."/>
            <person name="Brown D.W."/>
            <person name="Naumann T.A."/>
            <person name="Divon H.H."/>
            <person name="Lysoe E."/>
            <person name="Uhlig S."/>
            <person name="Proctor R.H."/>
        </authorList>
    </citation>
    <scope>NUCLEOTIDE SEQUENCE</scope>
    <source>
        <strain evidence="2">NRRL 45417</strain>
    </source>
</reference>
<evidence type="ECO:0000256" key="1">
    <source>
        <dbReference type="SAM" id="MobiDB-lite"/>
    </source>
</evidence>
<evidence type="ECO:0000313" key="3">
    <source>
        <dbReference type="Proteomes" id="UP000604273"/>
    </source>
</evidence>